<dbReference type="Proteomes" id="UP001431209">
    <property type="component" value="Unassembled WGS sequence"/>
</dbReference>
<feature type="compositionally biased region" description="Low complexity" evidence="1">
    <location>
        <begin position="85"/>
        <end position="104"/>
    </location>
</feature>
<proteinExistence type="predicted"/>
<dbReference type="EMBL" id="JAOPGA020001276">
    <property type="protein sequence ID" value="KAL0486885.1"/>
    <property type="molecule type" value="Genomic_DNA"/>
</dbReference>
<feature type="compositionally biased region" description="Polar residues" evidence="1">
    <location>
        <begin position="37"/>
        <end position="54"/>
    </location>
</feature>
<feature type="non-terminal residue" evidence="2">
    <location>
        <position position="128"/>
    </location>
</feature>
<keyword evidence="3" id="KW-1185">Reference proteome</keyword>
<protein>
    <submittedName>
        <fullName evidence="2">Uncharacterized protein</fullName>
    </submittedName>
</protein>
<organism evidence="2 3">
    <name type="scientific">Acrasis kona</name>
    <dbReference type="NCBI Taxonomy" id="1008807"/>
    <lineage>
        <taxon>Eukaryota</taxon>
        <taxon>Discoba</taxon>
        <taxon>Heterolobosea</taxon>
        <taxon>Tetramitia</taxon>
        <taxon>Eutetramitia</taxon>
        <taxon>Acrasidae</taxon>
        <taxon>Acrasis</taxon>
    </lineage>
</organism>
<evidence type="ECO:0000313" key="3">
    <source>
        <dbReference type="Proteomes" id="UP001431209"/>
    </source>
</evidence>
<gene>
    <name evidence="2" type="ORF">AKO1_001225</name>
</gene>
<feature type="region of interest" description="Disordered" evidence="1">
    <location>
        <begin position="33"/>
        <end position="54"/>
    </location>
</feature>
<evidence type="ECO:0000313" key="2">
    <source>
        <dbReference type="EMBL" id="KAL0486885.1"/>
    </source>
</evidence>
<evidence type="ECO:0000256" key="1">
    <source>
        <dbReference type="SAM" id="MobiDB-lite"/>
    </source>
</evidence>
<sequence>MVFQRHKRTSKIQKMLADFDKVREAKELLLQEELQNKRSQNTQKRQSSYAKKYQMQHQASMAEFSQAIIAQSTNKDVNNQVGSASPSLSVNTTPNTTTSASQTNVPEVQNVVNTKTFLQTRRFRVTSL</sequence>
<reference evidence="2 3" key="1">
    <citation type="submission" date="2024-03" db="EMBL/GenBank/DDBJ databases">
        <title>The Acrasis kona genome and developmental transcriptomes reveal deep origins of eukaryotic multicellular pathways.</title>
        <authorList>
            <person name="Sheikh S."/>
            <person name="Fu C.-J."/>
            <person name="Brown M.W."/>
            <person name="Baldauf S.L."/>
        </authorList>
    </citation>
    <scope>NUCLEOTIDE SEQUENCE [LARGE SCALE GENOMIC DNA]</scope>
    <source>
        <strain evidence="2 3">ATCC MYA-3509</strain>
    </source>
</reference>
<feature type="region of interest" description="Disordered" evidence="1">
    <location>
        <begin position="77"/>
        <end position="106"/>
    </location>
</feature>
<name>A0AAW2ZDF3_9EUKA</name>
<dbReference type="AlphaFoldDB" id="A0AAW2ZDF3"/>
<comment type="caution">
    <text evidence="2">The sequence shown here is derived from an EMBL/GenBank/DDBJ whole genome shotgun (WGS) entry which is preliminary data.</text>
</comment>
<accession>A0AAW2ZDF3</accession>